<dbReference type="GO" id="GO:0051018">
    <property type="term" value="F:protein kinase A binding"/>
    <property type="evidence" value="ECO:0007669"/>
    <property type="project" value="TreeGrafter"/>
</dbReference>
<evidence type="ECO:0000256" key="5">
    <source>
        <dbReference type="SAM" id="MobiDB-lite"/>
    </source>
</evidence>
<dbReference type="PANTHER" id="PTHR14514:SF2">
    <property type="entry name" value="A-KINASE ANCHOR PROTEIN 6"/>
    <property type="match status" value="1"/>
</dbReference>
<evidence type="ECO:0000256" key="3">
    <source>
        <dbReference type="ARBA" id="ARBA00022737"/>
    </source>
</evidence>
<dbReference type="GO" id="GO:0044325">
    <property type="term" value="F:transmembrane transporter binding"/>
    <property type="evidence" value="ECO:0007669"/>
    <property type="project" value="TreeGrafter"/>
</dbReference>
<dbReference type="AlphaFoldDB" id="A0A834EW66"/>
<dbReference type="GO" id="GO:0016301">
    <property type="term" value="F:kinase activity"/>
    <property type="evidence" value="ECO:0007669"/>
    <property type="project" value="UniProtKB-KW"/>
</dbReference>
<reference evidence="6 7" key="1">
    <citation type="journal article" date="2020" name="Nature">
        <title>Six reference-quality genomes reveal evolution of bat adaptations.</title>
        <authorList>
            <person name="Jebb D."/>
            <person name="Huang Z."/>
            <person name="Pippel M."/>
            <person name="Hughes G.M."/>
            <person name="Lavrichenko K."/>
            <person name="Devanna P."/>
            <person name="Winkler S."/>
            <person name="Jermiin L.S."/>
            <person name="Skirmuntt E.C."/>
            <person name="Katzourakis A."/>
            <person name="Burkitt-Gray L."/>
            <person name="Ray D.A."/>
            <person name="Sullivan K.A.M."/>
            <person name="Roscito J.G."/>
            <person name="Kirilenko B.M."/>
            <person name="Davalos L.M."/>
            <person name="Corthals A.P."/>
            <person name="Power M.L."/>
            <person name="Jones G."/>
            <person name="Ransome R.D."/>
            <person name="Dechmann D.K.N."/>
            <person name="Locatelli A.G."/>
            <person name="Puechmaille S.J."/>
            <person name="Fedrigo O."/>
            <person name="Jarvis E.D."/>
            <person name="Hiller M."/>
            <person name="Vernes S.C."/>
            <person name="Myers E.W."/>
            <person name="Teeling E.C."/>
        </authorList>
    </citation>
    <scope>NUCLEOTIDE SEQUENCE [LARGE SCALE GENOMIC DNA]</scope>
    <source>
        <strain evidence="6">Bat1K_MPI-CBG_1</strain>
    </source>
</reference>
<dbReference type="GO" id="GO:0016529">
    <property type="term" value="C:sarcoplasmic reticulum"/>
    <property type="evidence" value="ECO:0007669"/>
    <property type="project" value="TreeGrafter"/>
</dbReference>
<gene>
    <name evidence="6" type="ORF">HJG60_000516</name>
</gene>
<comment type="caution">
    <text evidence="6">The sequence shown here is derived from an EMBL/GenBank/DDBJ whole genome shotgun (WGS) entry which is preliminary data.</text>
</comment>
<feature type="region of interest" description="Disordered" evidence="5">
    <location>
        <begin position="932"/>
        <end position="952"/>
    </location>
</feature>
<feature type="compositionally biased region" description="Polar residues" evidence="5">
    <location>
        <begin position="316"/>
        <end position="350"/>
    </location>
</feature>
<feature type="region of interest" description="Disordered" evidence="5">
    <location>
        <begin position="1"/>
        <end position="53"/>
    </location>
</feature>
<evidence type="ECO:0000313" key="6">
    <source>
        <dbReference type="EMBL" id="KAF6128647.1"/>
    </source>
</evidence>
<accession>A0A834EW66</accession>
<keyword evidence="6" id="KW-0808">Transferase</keyword>
<name>A0A834EW66_9CHIR</name>
<dbReference type="FunFam" id="1.20.58.60:FF:000113">
    <property type="entry name" value="A-kinase anchor protein 6"/>
    <property type="match status" value="1"/>
</dbReference>
<dbReference type="SUPFAM" id="SSF46966">
    <property type="entry name" value="Spectrin repeat"/>
    <property type="match status" value="1"/>
</dbReference>
<keyword evidence="6" id="KW-0418">Kinase</keyword>
<organism evidence="6 7">
    <name type="scientific">Phyllostomus discolor</name>
    <name type="common">pale spear-nosed bat</name>
    <dbReference type="NCBI Taxonomy" id="89673"/>
    <lineage>
        <taxon>Eukaryota</taxon>
        <taxon>Metazoa</taxon>
        <taxon>Chordata</taxon>
        <taxon>Craniata</taxon>
        <taxon>Vertebrata</taxon>
        <taxon>Euteleostomi</taxon>
        <taxon>Mammalia</taxon>
        <taxon>Eutheria</taxon>
        <taxon>Laurasiatheria</taxon>
        <taxon>Chiroptera</taxon>
        <taxon>Yangochiroptera</taxon>
        <taxon>Phyllostomidae</taxon>
        <taxon>Phyllostominae</taxon>
        <taxon>Phyllostomus</taxon>
    </lineage>
</organism>
<feature type="region of interest" description="Disordered" evidence="5">
    <location>
        <begin position="475"/>
        <end position="603"/>
    </location>
</feature>
<comment type="subcellular location">
    <subcellularLocation>
        <location evidence="1">Endomembrane system</location>
    </subcellularLocation>
</comment>
<dbReference type="Gene3D" id="1.20.58.60">
    <property type="match status" value="1"/>
</dbReference>
<dbReference type="Proteomes" id="UP000664940">
    <property type="component" value="Unassembled WGS sequence"/>
</dbReference>
<sequence length="952" mass="105633">MLTMSVTLSPLRSQDLDPMATDASPMAINLTPTVEQGEGEEAMKDMDSDQQYEKPPPLHTGADWKIVLHLPEIETWLRMTSERVRDLTHSVQQDSDSKHVDVHLVQLKDICEDISDHVEQIHALLETEFSLKLLSYSVNVIVDIHAVQLLWHQLRVSVLVLRERILQGLQDANGNYTRQTDILQAFSEETTEGRLDSLTEVDDSGQLTIKCSQNYLSLDCGITAFELSDYSPSEDLLGGLGDMTSSQVKTKPFDSWSYSEMEKEFPELIRSVGLLTVAADPVPPHHSEVSLSADDGGGCEENNASTVEEKPGLMQGMSSSVEALTNTAQPSSETAKQEPDPSSQPGAKNQQPPPCENATPKRSIRDCFNYNEDSPTQPTLPKRGLFLKEEKIKHNLKGTDGKKQMVDLKPEMSRSTPSLVDAPDRSKLCLVLQSSYPSSASAASQSYECLHKVGDGCLENTVRGHIKEISSSLGRLNDCHNEKPRLKKPHKTPEEVPPGQTPKGGTGSGKQAENTRSSMVPNGIPSGTSKAIEGPETDSASTSSLEPCNQRRWNTKLPVQSETSSSPPLTESSKSSVGSDNIISPEPLLSKHKSKKCYSSSPSHIMKNGRVVEAWYGSDEYLALPSHLKQTEVLALKLENLTKLLPQKPRGETIQNIDDWELSEMNSDSEIYPTYHIKKKHTRLGRVSPSSSSDIASSLGESIESGPLSDILSDEELGMPLSGMKKYTDEKSERASSSEKNESHSVTKSALIQKLMQDIQHQDNYEAIWEKMEGFVNKLDEFIQWLNEAMETTENWAPPKAETDGLKLYLETHLSFKLNVDSHCALKEAVEEEGHQLLELIASHKAEGLKDMLRMIASQWKELQRQIKRQHSWILRALDTIKAEILATDVSVEDEEGTRSPKAEVQLCYLEAQRDAVEQMSLKLYSEQYTSSSKRKEEFADMSKVHSVGGNG</sequence>
<evidence type="ECO:0000256" key="4">
    <source>
        <dbReference type="ARBA" id="ARBA00023136"/>
    </source>
</evidence>
<dbReference type="EMBL" id="JABVXQ010000001">
    <property type="protein sequence ID" value="KAF6128647.1"/>
    <property type="molecule type" value="Genomic_DNA"/>
</dbReference>
<feature type="compositionally biased region" description="Low complexity" evidence="5">
    <location>
        <begin position="561"/>
        <end position="576"/>
    </location>
</feature>
<feature type="region of interest" description="Disordered" evidence="5">
    <location>
        <begin position="726"/>
        <end position="747"/>
    </location>
</feature>
<feature type="compositionally biased region" description="Polar residues" evidence="5">
    <location>
        <begin position="538"/>
        <end position="547"/>
    </location>
</feature>
<dbReference type="PANTHER" id="PTHR14514">
    <property type="entry name" value="PKA ANCHORING PROTEIN"/>
    <property type="match status" value="1"/>
</dbReference>
<keyword evidence="2" id="KW-0597">Phosphoprotein</keyword>
<evidence type="ECO:0000256" key="1">
    <source>
        <dbReference type="ARBA" id="ARBA00004308"/>
    </source>
</evidence>
<feature type="compositionally biased region" description="Basic and acidic residues" evidence="5">
    <location>
        <begin position="934"/>
        <end position="944"/>
    </location>
</feature>
<feature type="compositionally biased region" description="Polar residues" evidence="5">
    <location>
        <begin position="1"/>
        <end position="12"/>
    </location>
</feature>
<feature type="compositionally biased region" description="Basic and acidic residues" evidence="5">
    <location>
        <begin position="726"/>
        <end position="745"/>
    </location>
</feature>
<protein>
    <submittedName>
        <fullName evidence="6">A-kinase anchoring protein 6</fullName>
    </submittedName>
</protein>
<proteinExistence type="predicted"/>
<evidence type="ECO:0000313" key="7">
    <source>
        <dbReference type="Proteomes" id="UP000664940"/>
    </source>
</evidence>
<dbReference type="GO" id="GO:0048471">
    <property type="term" value="C:perinuclear region of cytoplasm"/>
    <property type="evidence" value="ECO:0007669"/>
    <property type="project" value="TreeGrafter"/>
</dbReference>
<feature type="compositionally biased region" description="Polar residues" evidence="5">
    <location>
        <begin position="509"/>
        <end position="529"/>
    </location>
</feature>
<keyword evidence="4" id="KW-0472">Membrane</keyword>
<evidence type="ECO:0000256" key="2">
    <source>
        <dbReference type="ARBA" id="ARBA00022553"/>
    </source>
</evidence>
<feature type="region of interest" description="Disordered" evidence="5">
    <location>
        <begin position="285"/>
        <end position="381"/>
    </location>
</feature>
<keyword evidence="3" id="KW-0677">Repeat</keyword>